<evidence type="ECO:0000256" key="1">
    <source>
        <dbReference type="SAM" id="SignalP"/>
    </source>
</evidence>
<accession>A0A1Y2I1E7</accession>
<protein>
    <recommendedName>
        <fullName evidence="4">Saposin B-type domain-containing protein</fullName>
    </recommendedName>
</protein>
<evidence type="ECO:0000313" key="3">
    <source>
        <dbReference type="Proteomes" id="UP000193411"/>
    </source>
</evidence>
<feature type="signal peptide" evidence="1">
    <location>
        <begin position="1"/>
        <end position="22"/>
    </location>
</feature>
<name>A0A1Y2I1E7_9FUNG</name>
<evidence type="ECO:0000313" key="2">
    <source>
        <dbReference type="EMBL" id="ORZ39803.1"/>
    </source>
</evidence>
<proteinExistence type="predicted"/>
<keyword evidence="3" id="KW-1185">Reference proteome</keyword>
<reference evidence="2 3" key="1">
    <citation type="submission" date="2016-07" db="EMBL/GenBank/DDBJ databases">
        <title>Pervasive Adenine N6-methylation of Active Genes in Fungi.</title>
        <authorList>
            <consortium name="DOE Joint Genome Institute"/>
            <person name="Mondo S.J."/>
            <person name="Dannebaum R.O."/>
            <person name="Kuo R.C."/>
            <person name="Labutti K."/>
            <person name="Haridas S."/>
            <person name="Kuo A."/>
            <person name="Salamov A."/>
            <person name="Ahrendt S.R."/>
            <person name="Lipzen A."/>
            <person name="Sullivan W."/>
            <person name="Andreopoulos W.B."/>
            <person name="Clum A."/>
            <person name="Lindquist E."/>
            <person name="Daum C."/>
            <person name="Ramamoorthy G.K."/>
            <person name="Gryganskyi A."/>
            <person name="Culley D."/>
            <person name="Magnuson J.K."/>
            <person name="James T.Y."/>
            <person name="O'Malley M.A."/>
            <person name="Stajich J.E."/>
            <person name="Spatafora J.W."/>
            <person name="Visel A."/>
            <person name="Grigoriev I.V."/>
        </authorList>
    </citation>
    <scope>NUCLEOTIDE SEQUENCE [LARGE SCALE GENOMIC DNA]</scope>
    <source>
        <strain evidence="2 3">PL171</strain>
    </source>
</reference>
<keyword evidence="1" id="KW-0732">Signal</keyword>
<gene>
    <name evidence="2" type="ORF">BCR44DRAFT_1425672</name>
</gene>
<feature type="chain" id="PRO_5013005667" description="Saposin B-type domain-containing protein" evidence="1">
    <location>
        <begin position="23"/>
        <end position="259"/>
    </location>
</feature>
<dbReference type="AlphaFoldDB" id="A0A1Y2I1E7"/>
<sequence length="259" mass="26912">MHTPFLVFLVVGLCGILAQAQGGPFNSTLSSSRMTLRPMECEKKLNIVACVGNNLKDSTVESEISRELKNTICAADCTNILAKISREYVEEQCGTGARLSFNFEYLMPILPTLSKFLCTTDSQGNMCAALVTGAVMQSGVPVALDPLTGLPRPLPVDKFPKSFTCSECAAKIQDAAKAADAAAAAKSPDGKRFAIHSMFPYDDASVAARKATCPGAAESSPTAKAGGSTSMGGSNSAGRNAGAATWFVGVLSAVVLVMA</sequence>
<dbReference type="Proteomes" id="UP000193411">
    <property type="component" value="Unassembled WGS sequence"/>
</dbReference>
<comment type="caution">
    <text evidence="2">The sequence shown here is derived from an EMBL/GenBank/DDBJ whole genome shotgun (WGS) entry which is preliminary data.</text>
</comment>
<dbReference type="EMBL" id="MCFL01000004">
    <property type="protein sequence ID" value="ORZ39803.1"/>
    <property type="molecule type" value="Genomic_DNA"/>
</dbReference>
<evidence type="ECO:0008006" key="4">
    <source>
        <dbReference type="Google" id="ProtNLM"/>
    </source>
</evidence>
<organism evidence="2 3">
    <name type="scientific">Catenaria anguillulae PL171</name>
    <dbReference type="NCBI Taxonomy" id="765915"/>
    <lineage>
        <taxon>Eukaryota</taxon>
        <taxon>Fungi</taxon>
        <taxon>Fungi incertae sedis</taxon>
        <taxon>Blastocladiomycota</taxon>
        <taxon>Blastocladiomycetes</taxon>
        <taxon>Blastocladiales</taxon>
        <taxon>Catenariaceae</taxon>
        <taxon>Catenaria</taxon>
    </lineage>
</organism>